<dbReference type="AlphaFoldDB" id="A0A8C4WAH7"/>
<dbReference type="PROSITE" id="PS51698">
    <property type="entry name" value="U_BOX"/>
    <property type="match status" value="1"/>
</dbReference>
<dbReference type="SUPFAM" id="SSF57850">
    <property type="entry name" value="RING/U-box"/>
    <property type="match status" value="1"/>
</dbReference>
<comment type="catalytic activity">
    <reaction evidence="1">
        <text>S-ubiquitinyl-[E2 ubiquitin-conjugating enzyme]-L-cysteine + [acceptor protein]-L-lysine = [E2 ubiquitin-conjugating enzyme]-L-cysteine + N(6)-ubiquitinyl-[acceptor protein]-L-lysine.</text>
        <dbReference type="EC" id="2.3.2.27"/>
    </reaction>
</comment>
<dbReference type="GO" id="GO:0051787">
    <property type="term" value="F:misfolded protein binding"/>
    <property type="evidence" value="ECO:0007669"/>
    <property type="project" value="Ensembl"/>
</dbReference>
<dbReference type="InterPro" id="IPR019734">
    <property type="entry name" value="TPR_rpt"/>
</dbReference>
<feature type="repeat" description="TPR" evidence="18">
    <location>
        <begin position="118"/>
        <end position="151"/>
    </location>
</feature>
<dbReference type="GO" id="GO:0070412">
    <property type="term" value="F:R-SMAD binding"/>
    <property type="evidence" value="ECO:0007669"/>
    <property type="project" value="Ensembl"/>
</dbReference>
<evidence type="ECO:0000256" key="11">
    <source>
        <dbReference type="ARBA" id="ARBA00022803"/>
    </source>
</evidence>
<evidence type="ECO:0000256" key="4">
    <source>
        <dbReference type="ARBA" id="ARBA00004496"/>
    </source>
</evidence>
<feature type="region of interest" description="Disordered" evidence="20">
    <location>
        <begin position="1"/>
        <end position="60"/>
    </location>
</feature>
<dbReference type="GO" id="GO:0101031">
    <property type="term" value="C:protein folding chaperone complex"/>
    <property type="evidence" value="ECO:0007669"/>
    <property type="project" value="Ensembl"/>
</dbReference>
<dbReference type="GO" id="GO:0000151">
    <property type="term" value="C:ubiquitin ligase complex"/>
    <property type="evidence" value="ECO:0007669"/>
    <property type="project" value="Ensembl"/>
</dbReference>
<gene>
    <name evidence="22" type="primary">STUB1</name>
</gene>
<accession>A0A8C4WAH7</accession>
<dbReference type="GO" id="GO:0071218">
    <property type="term" value="P:cellular response to misfolded protein"/>
    <property type="evidence" value="ECO:0007669"/>
    <property type="project" value="Ensembl"/>
</dbReference>
<evidence type="ECO:0000256" key="6">
    <source>
        <dbReference type="ARBA" id="ARBA00022490"/>
    </source>
</evidence>
<dbReference type="Gene3D" id="3.30.40.10">
    <property type="entry name" value="Zinc/RING finger domain, C3HC4 (zinc finger)"/>
    <property type="match status" value="1"/>
</dbReference>
<dbReference type="GO" id="GO:0035359">
    <property type="term" value="P:negative regulation of peroxisome proliferator activated receptor signaling pathway"/>
    <property type="evidence" value="ECO:0007669"/>
    <property type="project" value="Ensembl"/>
</dbReference>
<evidence type="ECO:0000256" key="13">
    <source>
        <dbReference type="ARBA" id="ARBA00023204"/>
    </source>
</evidence>
<dbReference type="InterPro" id="IPR041312">
    <property type="entry name" value="CHIP_TPR_N"/>
</dbReference>
<evidence type="ECO:0000256" key="17">
    <source>
        <dbReference type="ARBA" id="ARBA00083170"/>
    </source>
</evidence>
<dbReference type="GO" id="GO:0001664">
    <property type="term" value="F:G protein-coupled receptor binding"/>
    <property type="evidence" value="ECO:0007669"/>
    <property type="project" value="Ensembl"/>
</dbReference>
<keyword evidence="10" id="KW-0833">Ubl conjugation pathway</keyword>
<evidence type="ECO:0000313" key="23">
    <source>
        <dbReference type="Proteomes" id="UP000694390"/>
    </source>
</evidence>
<keyword evidence="7" id="KW-0808">Transferase</keyword>
<dbReference type="FunFam" id="1.25.40.10:FF:000198">
    <property type="entry name" value="E3 ubiquitin-protein ligase CHIP isoform X2"/>
    <property type="match status" value="1"/>
</dbReference>
<feature type="coiled-coil region" evidence="19">
    <location>
        <begin position="124"/>
        <end position="151"/>
    </location>
</feature>
<dbReference type="GeneTree" id="ENSGT00930000151045"/>
<dbReference type="InterPro" id="IPR003613">
    <property type="entry name" value="Ubox_domain"/>
</dbReference>
<dbReference type="GO" id="GO:0031943">
    <property type="term" value="P:regulation of glucocorticoid metabolic process"/>
    <property type="evidence" value="ECO:0007669"/>
    <property type="project" value="Ensembl"/>
</dbReference>
<evidence type="ECO:0000256" key="10">
    <source>
        <dbReference type="ARBA" id="ARBA00022786"/>
    </source>
</evidence>
<dbReference type="GO" id="GO:0006515">
    <property type="term" value="P:protein quality control for misfolded or incompletely synthesized proteins"/>
    <property type="evidence" value="ECO:0007669"/>
    <property type="project" value="Ensembl"/>
</dbReference>
<feature type="compositionally biased region" description="Basic and acidic residues" evidence="20">
    <location>
        <begin position="45"/>
        <end position="57"/>
    </location>
</feature>
<dbReference type="GO" id="GO:0042405">
    <property type="term" value="C:nuclear inclusion body"/>
    <property type="evidence" value="ECO:0007669"/>
    <property type="project" value="Ensembl"/>
</dbReference>
<dbReference type="PANTHER" id="PTHR46803:SF2">
    <property type="entry name" value="E3 UBIQUITIN-PROTEIN LIGASE CHIP"/>
    <property type="match status" value="1"/>
</dbReference>
<keyword evidence="12" id="KW-0496">Mitochondrion</keyword>
<sequence>MKGKEEKESGGLGLGGGSGGGGPCGGSRGSAAAGLGGGPGGGSPEKSHSAQEHKEQGNRLFVSRKYPEAAACYGRAINRNPLVAVYYTNRALCYLKMQQHDKALADCKHALELDSQSVKAHFFLGQCQMEMENYDEAIANLQRAYNLAKEQRLNFGDDIPSALRIAKKKRWNNIEEKRINQENELHSYLTKLIMAEKERKLDEYRRTQQEENMDESRSRAQLANVEAKHDKYLADMDELFSQVDEKRKKRDIPDYLCGKISFELMREPCITPSGITYDRKDIEEHLQRVGHFDPVTRSPLTQDQLIPNLAMKEVIDAFISENGWVEEY</sequence>
<organism evidence="22 23">
    <name type="scientific">Gopherus evgoodei</name>
    <name type="common">Goodes thornscrub tortoise</name>
    <dbReference type="NCBI Taxonomy" id="1825980"/>
    <lineage>
        <taxon>Eukaryota</taxon>
        <taxon>Metazoa</taxon>
        <taxon>Chordata</taxon>
        <taxon>Craniata</taxon>
        <taxon>Vertebrata</taxon>
        <taxon>Euteleostomi</taxon>
        <taxon>Archelosauria</taxon>
        <taxon>Testudinata</taxon>
        <taxon>Testudines</taxon>
        <taxon>Cryptodira</taxon>
        <taxon>Durocryptodira</taxon>
        <taxon>Testudinoidea</taxon>
        <taxon>Testudinidae</taxon>
        <taxon>Gopherus</taxon>
    </lineage>
</organism>
<keyword evidence="23" id="KW-1185">Reference proteome</keyword>
<dbReference type="GO" id="GO:0070534">
    <property type="term" value="P:protein K63-linked ubiquitination"/>
    <property type="evidence" value="ECO:0007669"/>
    <property type="project" value="Ensembl"/>
</dbReference>
<dbReference type="InterPro" id="IPR011990">
    <property type="entry name" value="TPR-like_helical_dom_sf"/>
</dbReference>
<dbReference type="Ensembl" id="ENSGEVT00005013747.1">
    <property type="protein sequence ID" value="ENSGEVP00005013124.1"/>
    <property type="gene ID" value="ENSGEVG00005009308.1"/>
</dbReference>
<dbReference type="GO" id="GO:0005829">
    <property type="term" value="C:cytosol"/>
    <property type="evidence" value="ECO:0007669"/>
    <property type="project" value="Ensembl"/>
</dbReference>
<evidence type="ECO:0000256" key="7">
    <source>
        <dbReference type="ARBA" id="ARBA00022679"/>
    </source>
</evidence>
<evidence type="ECO:0000256" key="18">
    <source>
        <dbReference type="PROSITE-ProRule" id="PRU00339"/>
    </source>
</evidence>
<dbReference type="Pfam" id="PF18391">
    <property type="entry name" value="CHIP_TPR_N"/>
    <property type="match status" value="1"/>
</dbReference>
<dbReference type="GO" id="GO:0090035">
    <property type="term" value="P:positive regulation of chaperone-mediated protein complex assembly"/>
    <property type="evidence" value="ECO:0007669"/>
    <property type="project" value="Ensembl"/>
</dbReference>
<evidence type="ECO:0000313" key="22">
    <source>
        <dbReference type="Ensembl" id="ENSGEVP00005013124.1"/>
    </source>
</evidence>
<dbReference type="GO" id="GO:0006281">
    <property type="term" value="P:DNA repair"/>
    <property type="evidence" value="ECO:0007669"/>
    <property type="project" value="UniProtKB-KW"/>
</dbReference>
<protein>
    <recommendedName>
        <fullName evidence="15">E3 ubiquitin-protein ligase CHIP</fullName>
        <ecNumber evidence="5">2.3.2.27</ecNumber>
    </recommendedName>
    <alternativeName>
        <fullName evidence="16">RING-type E3 ubiquitin transferase CHIP</fullName>
    </alternativeName>
    <alternativeName>
        <fullName evidence="17">STIP1 homology and U box-containing protein 1</fullName>
    </alternativeName>
</protein>
<evidence type="ECO:0000256" key="15">
    <source>
        <dbReference type="ARBA" id="ARBA00044534"/>
    </source>
</evidence>
<dbReference type="GO" id="GO:0030512">
    <property type="term" value="P:negative regulation of transforming growth factor beta receptor signaling pathway"/>
    <property type="evidence" value="ECO:0007669"/>
    <property type="project" value="Ensembl"/>
</dbReference>
<dbReference type="GO" id="GO:0031625">
    <property type="term" value="F:ubiquitin protein ligase binding"/>
    <property type="evidence" value="ECO:0007669"/>
    <property type="project" value="Ensembl"/>
</dbReference>
<evidence type="ECO:0000256" key="16">
    <source>
        <dbReference type="ARBA" id="ARBA00044543"/>
    </source>
</evidence>
<feature type="coiled-coil region" evidence="19">
    <location>
        <begin position="194"/>
        <end position="242"/>
    </location>
</feature>
<evidence type="ECO:0000256" key="1">
    <source>
        <dbReference type="ARBA" id="ARBA00000900"/>
    </source>
</evidence>
<dbReference type="PROSITE" id="PS50005">
    <property type="entry name" value="TPR"/>
    <property type="match status" value="2"/>
</dbReference>
<evidence type="ECO:0000256" key="9">
    <source>
        <dbReference type="ARBA" id="ARBA00022763"/>
    </source>
</evidence>
<dbReference type="GO" id="GO:0051865">
    <property type="term" value="P:protein autoubiquitination"/>
    <property type="evidence" value="ECO:0007669"/>
    <property type="project" value="Ensembl"/>
</dbReference>
<keyword evidence="14" id="KW-0539">Nucleus</keyword>
<dbReference type="GO" id="GO:0051879">
    <property type="term" value="F:Hsp90 protein binding"/>
    <property type="evidence" value="ECO:0007669"/>
    <property type="project" value="Ensembl"/>
</dbReference>
<dbReference type="InterPro" id="IPR013083">
    <property type="entry name" value="Znf_RING/FYVE/PHD"/>
</dbReference>
<dbReference type="CDD" id="cd16654">
    <property type="entry name" value="RING-Ubox_CHIP"/>
    <property type="match status" value="1"/>
</dbReference>
<dbReference type="GO" id="GO:0030544">
    <property type="term" value="F:Hsp70 protein binding"/>
    <property type="evidence" value="ECO:0007669"/>
    <property type="project" value="Ensembl"/>
</dbReference>
<dbReference type="Proteomes" id="UP000694390">
    <property type="component" value="Chromosome 10"/>
</dbReference>
<name>A0A8C4WAH7_9SAUR</name>
<evidence type="ECO:0000256" key="8">
    <source>
        <dbReference type="ARBA" id="ARBA00022737"/>
    </source>
</evidence>
<dbReference type="GO" id="GO:0032436">
    <property type="term" value="P:positive regulation of proteasomal ubiquitin-dependent protein catabolic process"/>
    <property type="evidence" value="ECO:0007669"/>
    <property type="project" value="Ensembl"/>
</dbReference>
<dbReference type="OrthoDB" id="629492at2759"/>
<keyword evidence="19" id="KW-0175">Coiled coil</keyword>
<dbReference type="GO" id="GO:0019900">
    <property type="term" value="F:kinase binding"/>
    <property type="evidence" value="ECO:0007669"/>
    <property type="project" value="Ensembl"/>
</dbReference>
<evidence type="ECO:0000256" key="3">
    <source>
        <dbReference type="ARBA" id="ARBA00004173"/>
    </source>
</evidence>
<evidence type="ECO:0000259" key="21">
    <source>
        <dbReference type="PROSITE" id="PS51698"/>
    </source>
</evidence>
<comment type="subcellular location">
    <subcellularLocation>
        <location evidence="4">Cytoplasm</location>
    </subcellularLocation>
    <subcellularLocation>
        <location evidence="3">Mitochondrion</location>
    </subcellularLocation>
    <subcellularLocation>
        <location evidence="2">Nucleus</location>
    </subcellularLocation>
</comment>
<dbReference type="EC" id="2.3.2.27" evidence="5"/>
<dbReference type="GO" id="GO:0034450">
    <property type="term" value="F:ubiquitin-ubiquitin ligase activity"/>
    <property type="evidence" value="ECO:0007669"/>
    <property type="project" value="Ensembl"/>
</dbReference>
<dbReference type="GO" id="GO:0005739">
    <property type="term" value="C:mitochondrion"/>
    <property type="evidence" value="ECO:0007669"/>
    <property type="project" value="UniProtKB-SubCell"/>
</dbReference>
<dbReference type="Gene3D" id="1.25.40.10">
    <property type="entry name" value="Tetratricopeptide repeat domain"/>
    <property type="match status" value="1"/>
</dbReference>
<feature type="repeat" description="TPR" evidence="18">
    <location>
        <begin position="84"/>
        <end position="117"/>
    </location>
</feature>
<keyword evidence="13" id="KW-0234">DNA repair</keyword>
<dbReference type="FunFam" id="3.30.40.10:FF:000124">
    <property type="entry name" value="STIP1 homology and U box-containing protein 1"/>
    <property type="match status" value="1"/>
</dbReference>
<dbReference type="GO" id="GO:0006513">
    <property type="term" value="P:protein monoubiquitination"/>
    <property type="evidence" value="ECO:0007669"/>
    <property type="project" value="Ensembl"/>
</dbReference>
<dbReference type="GO" id="GO:0031398">
    <property type="term" value="P:positive regulation of protein ubiquitination"/>
    <property type="evidence" value="ECO:0007669"/>
    <property type="project" value="Ensembl"/>
</dbReference>
<dbReference type="SMART" id="SM00504">
    <property type="entry name" value="Ubox"/>
    <property type="match status" value="1"/>
</dbReference>
<feature type="domain" description="U-box" evidence="21">
    <location>
        <begin position="251"/>
        <end position="325"/>
    </location>
</feature>
<dbReference type="GO" id="GO:0030911">
    <property type="term" value="F:TPR domain binding"/>
    <property type="evidence" value="ECO:0007669"/>
    <property type="project" value="Ensembl"/>
</dbReference>
<dbReference type="GO" id="GO:0034392">
    <property type="term" value="P:negative regulation of smooth muscle cell apoptotic process"/>
    <property type="evidence" value="ECO:0007669"/>
    <property type="project" value="Ensembl"/>
</dbReference>
<dbReference type="Pfam" id="PF04564">
    <property type="entry name" value="U-box"/>
    <property type="match status" value="1"/>
</dbReference>
<dbReference type="Pfam" id="PF12895">
    <property type="entry name" value="ANAPC3"/>
    <property type="match status" value="1"/>
</dbReference>
<evidence type="ECO:0000256" key="2">
    <source>
        <dbReference type="ARBA" id="ARBA00004123"/>
    </source>
</evidence>
<evidence type="ECO:0000256" key="14">
    <source>
        <dbReference type="ARBA" id="ARBA00023242"/>
    </source>
</evidence>
<dbReference type="GO" id="GO:0005783">
    <property type="term" value="C:endoplasmic reticulum"/>
    <property type="evidence" value="ECO:0007669"/>
    <property type="project" value="Ensembl"/>
</dbReference>
<dbReference type="GO" id="GO:0030018">
    <property type="term" value="C:Z disc"/>
    <property type="evidence" value="ECO:0007669"/>
    <property type="project" value="Ensembl"/>
</dbReference>
<keyword evidence="6" id="KW-0963">Cytoplasm</keyword>
<reference evidence="22" key="1">
    <citation type="submission" date="2019-06" db="EMBL/GenBank/DDBJ databases">
        <title>G10K-VGP Goodes thornscrub tortoise genome, primary haplotype.</title>
        <authorList>
            <person name="Murphy B."/>
            <person name="Edwards T."/>
            <person name="Rhie A."/>
            <person name="Koren S."/>
            <person name="Phillippy A."/>
            <person name="Fedrigo O."/>
            <person name="Haase B."/>
            <person name="Mountcastle J."/>
            <person name="Lewin H."/>
            <person name="Damas J."/>
            <person name="Howe K."/>
            <person name="Formenti G."/>
            <person name="Myers G."/>
            <person name="Durbin R."/>
            <person name="Jarvis E.D."/>
        </authorList>
    </citation>
    <scope>NUCLEOTIDE SEQUENCE [LARGE SCALE GENOMIC DNA]</scope>
</reference>
<keyword evidence="9" id="KW-0227">DNA damage</keyword>
<dbReference type="InterPro" id="IPR045202">
    <property type="entry name" value="CHIP_RING-Ubox"/>
</dbReference>
<dbReference type="GO" id="GO:0043161">
    <property type="term" value="P:proteasome-mediated ubiquitin-dependent protein catabolic process"/>
    <property type="evidence" value="ECO:0007669"/>
    <property type="project" value="Ensembl"/>
</dbReference>
<dbReference type="GO" id="GO:0042803">
    <property type="term" value="F:protein homodimerization activity"/>
    <property type="evidence" value="ECO:0007669"/>
    <property type="project" value="Ensembl"/>
</dbReference>
<dbReference type="GO" id="GO:0036503">
    <property type="term" value="P:ERAD pathway"/>
    <property type="evidence" value="ECO:0007669"/>
    <property type="project" value="Ensembl"/>
</dbReference>
<evidence type="ECO:0000256" key="12">
    <source>
        <dbReference type="ARBA" id="ARBA00023128"/>
    </source>
</evidence>
<reference evidence="22" key="2">
    <citation type="submission" date="2025-08" db="UniProtKB">
        <authorList>
            <consortium name="Ensembl"/>
        </authorList>
    </citation>
    <scope>IDENTIFICATION</scope>
</reference>
<reference evidence="22" key="3">
    <citation type="submission" date="2025-09" db="UniProtKB">
        <authorList>
            <consortium name="Ensembl"/>
        </authorList>
    </citation>
    <scope>IDENTIFICATION</scope>
</reference>
<proteinExistence type="predicted"/>
<dbReference type="SMART" id="SM00028">
    <property type="entry name" value="TPR"/>
    <property type="match status" value="3"/>
</dbReference>
<feature type="compositionally biased region" description="Gly residues" evidence="20">
    <location>
        <begin position="10"/>
        <end position="43"/>
    </location>
</feature>
<dbReference type="PANTHER" id="PTHR46803">
    <property type="entry name" value="E3 UBIQUITIN-PROTEIN LIGASE CHIP"/>
    <property type="match status" value="1"/>
</dbReference>
<dbReference type="GO" id="GO:0005654">
    <property type="term" value="C:nucleoplasm"/>
    <property type="evidence" value="ECO:0007669"/>
    <property type="project" value="Ensembl"/>
</dbReference>
<evidence type="ECO:0000256" key="20">
    <source>
        <dbReference type="SAM" id="MobiDB-lite"/>
    </source>
</evidence>
<dbReference type="GO" id="GO:1904294">
    <property type="term" value="P:positive regulation of ERAD pathway"/>
    <property type="evidence" value="ECO:0007669"/>
    <property type="project" value="Ensembl"/>
</dbReference>
<dbReference type="Gene3D" id="6.10.140.2020">
    <property type="match status" value="1"/>
</dbReference>
<dbReference type="GO" id="GO:0050821">
    <property type="term" value="P:protein stabilization"/>
    <property type="evidence" value="ECO:0007669"/>
    <property type="project" value="Ensembl"/>
</dbReference>
<keyword evidence="11 18" id="KW-0802">TPR repeat</keyword>
<keyword evidence="8" id="KW-0677">Repeat</keyword>
<evidence type="ECO:0000256" key="5">
    <source>
        <dbReference type="ARBA" id="ARBA00012483"/>
    </source>
</evidence>
<evidence type="ECO:0000256" key="19">
    <source>
        <dbReference type="SAM" id="Coils"/>
    </source>
</evidence>
<dbReference type="SUPFAM" id="SSF48452">
    <property type="entry name" value="TPR-like"/>
    <property type="match status" value="1"/>
</dbReference>
<dbReference type="GO" id="GO:0030968">
    <property type="term" value="P:endoplasmic reticulum unfolded protein response"/>
    <property type="evidence" value="ECO:0007669"/>
    <property type="project" value="Ensembl"/>
</dbReference>